<dbReference type="AlphaFoldDB" id="A0A937RG25"/>
<dbReference type="RefSeq" id="WP_203006311.1">
    <property type="nucleotide sequence ID" value="NZ_JADWYU010000171.1"/>
</dbReference>
<accession>A0A937RG25</accession>
<gene>
    <name evidence="2" type="ORF">I7412_19950</name>
</gene>
<dbReference type="InterPro" id="IPR003776">
    <property type="entry name" value="YcaO-like_dom"/>
</dbReference>
<dbReference type="Gene3D" id="3.30.40.250">
    <property type="match status" value="1"/>
</dbReference>
<sequence length="775" mass="84490">MTTRSAELPTGDAGAARPARVRADVHPLAEGHSLVVTPRGELFRVATPPNRLEAFLAALDGTRTVEEALAAADAGAELAEIPGVLLAEGCLATEPGPRAADWSRFAPAGQPSDKPPPIARLLLTGDAALVDALSPLLDPALPAATHLGVPAEPAELLARITDPAATLVVVARTQLDASWLLAWDQAAQDAGVRWTQFHLDAGQAYFGPAILPGRTANYHDLLARRRCAIDEEEVFDALIAPPLGDVYLPPAPELSWMLGAFAADLDRLVAGLPCRTLSTEVEADPVRMNLVAHPVLPLPDRQLTGPLTISGERDTSLLVSPRTGIIQRVRDIAHDPAVPDRLHTAQTHNSSMGRIDPDWANDVICGGSVFDDAQAARDCAVGEAVERYCGNYMKQNELRWASYHELLAAGEHAVDPDRLVLYSQSLYDAPGFPFVPFTRDLPVRWVRGRSLTHDRPVWLPVTLVYVNWIAGERGGGLGPTSGVAHPVTNYMNFSGVSAGRTLEQALVSGIEELVERDATMIWWMNRQPLPALALTPDLDGIWQGRPSGLGQRATLIPIDNEFGIPVVAGIVHNTVHDWFTIGFAARPDIRQAGLKAWTEALTLQEGSRDLDTEHSLIRQAVAWGFASYQGLKPWRADRRYLDDYRPDFRDCADLMCQQQIFLDPRAIDAVLPWTAVPATREIDTIPTLPDRSLATYRDRVESRGFEICYVDLTTPDVAATGMHATRVLIPGLVPNFPAAFPMLGTDRIQQTPVDLGWRDTPLAEHELNYWPIPHA</sequence>
<reference evidence="2" key="1">
    <citation type="submission" date="2020-12" db="EMBL/GenBank/DDBJ databases">
        <title>Genomic characterization of non-nitrogen-fixing Frankia strains.</title>
        <authorList>
            <person name="Carlos-Shanley C."/>
            <person name="Guerra T."/>
            <person name="Hahn D."/>
        </authorList>
    </citation>
    <scope>NUCLEOTIDE SEQUENCE</scope>
    <source>
        <strain evidence="2">CN6</strain>
    </source>
</reference>
<dbReference type="EMBL" id="JAEACQ010000228">
    <property type="protein sequence ID" value="MBL7629397.1"/>
    <property type="molecule type" value="Genomic_DNA"/>
</dbReference>
<protein>
    <submittedName>
        <fullName evidence="2">YcaO-like family protein</fullName>
    </submittedName>
</protein>
<dbReference type="Gene3D" id="3.30.160.660">
    <property type="match status" value="1"/>
</dbReference>
<organism evidence="2 3">
    <name type="scientific">Frankia nepalensis</name>
    <dbReference type="NCBI Taxonomy" id="1836974"/>
    <lineage>
        <taxon>Bacteria</taxon>
        <taxon>Bacillati</taxon>
        <taxon>Actinomycetota</taxon>
        <taxon>Actinomycetes</taxon>
        <taxon>Frankiales</taxon>
        <taxon>Frankiaceae</taxon>
        <taxon>Frankia</taxon>
    </lineage>
</organism>
<dbReference type="PANTHER" id="PTHR37809">
    <property type="entry name" value="RIBOSOMAL PROTEIN S12 METHYLTHIOTRANSFERASE ACCESSORY FACTOR YCAO"/>
    <property type="match status" value="1"/>
</dbReference>
<feature type="domain" description="YcaO" evidence="1">
    <location>
        <begin position="367"/>
        <end position="775"/>
    </location>
</feature>
<dbReference type="Proteomes" id="UP000604475">
    <property type="component" value="Unassembled WGS sequence"/>
</dbReference>
<evidence type="ECO:0000313" key="2">
    <source>
        <dbReference type="EMBL" id="MBL7629397.1"/>
    </source>
</evidence>
<comment type="caution">
    <text evidence="2">The sequence shown here is derived from an EMBL/GenBank/DDBJ whole genome shotgun (WGS) entry which is preliminary data.</text>
</comment>
<dbReference type="Pfam" id="PF02624">
    <property type="entry name" value="YcaO"/>
    <property type="match status" value="1"/>
</dbReference>
<dbReference type="PROSITE" id="PS51664">
    <property type="entry name" value="YCAO"/>
    <property type="match status" value="1"/>
</dbReference>
<dbReference type="PANTHER" id="PTHR37809:SF1">
    <property type="entry name" value="RIBOSOMAL PROTEIN S12 METHYLTHIOTRANSFERASE ACCESSORY FACTOR YCAO"/>
    <property type="match status" value="1"/>
</dbReference>
<dbReference type="NCBIfam" id="TIGR03604">
    <property type="entry name" value="TOMM_cyclo_SagD"/>
    <property type="match status" value="1"/>
</dbReference>
<proteinExistence type="predicted"/>
<dbReference type="InterPro" id="IPR027624">
    <property type="entry name" value="TOMM_cyclo_SagD"/>
</dbReference>
<dbReference type="Gene3D" id="3.40.50.720">
    <property type="entry name" value="NAD(P)-binding Rossmann-like Domain"/>
    <property type="match status" value="1"/>
</dbReference>
<evidence type="ECO:0000259" key="1">
    <source>
        <dbReference type="PROSITE" id="PS51664"/>
    </source>
</evidence>
<keyword evidence="3" id="KW-1185">Reference proteome</keyword>
<evidence type="ECO:0000313" key="3">
    <source>
        <dbReference type="Proteomes" id="UP000604475"/>
    </source>
</evidence>
<name>A0A937RG25_9ACTN</name>
<dbReference type="Gene3D" id="3.30.1330.230">
    <property type="match status" value="1"/>
</dbReference>